<protein>
    <recommendedName>
        <fullName evidence="3">Peptidase M10 metallopeptidase domain-containing protein</fullName>
    </recommendedName>
</protein>
<comment type="caution">
    <text evidence="1">The sequence shown here is derived from an EMBL/GenBank/DDBJ whole genome shotgun (WGS) entry which is preliminary data.</text>
</comment>
<dbReference type="AlphaFoldDB" id="A0A918J391"/>
<dbReference type="EMBL" id="BMWP01000025">
    <property type="protein sequence ID" value="GGW44395.1"/>
    <property type="molecule type" value="Genomic_DNA"/>
</dbReference>
<sequence>MKQLTEIELKFDAPNQGKLNQHILAEISKATKTSKGGGEIKELALASDQFETINKKLKPFGMALLKVEAMSNRVPIVIFDKQFELVLEYTSWVKDDPRRGNGKNVSYNVFEPLSYANGSIPTEAISDDAYMNWGNSRCGKASIIKEPNLDTFNSAILSIGGEAGNPFTDINILGHVPGFVFGFIDGLDPKSTLGVTFSFIFVDEEGNPTDIDNDGKADTSLKEVWFNDDFLWTDTPSTNPGIDLASVLTHEIGHTLEAGHFGVGFLNLRAEGSVNYFPRAVMNAYYYEPIHNLRRTDKASYCITFGDWH</sequence>
<dbReference type="GO" id="GO:0008237">
    <property type="term" value="F:metallopeptidase activity"/>
    <property type="evidence" value="ECO:0007669"/>
    <property type="project" value="InterPro"/>
</dbReference>
<organism evidence="1 2">
    <name type="scientific">Arenibacter certesii</name>
    <dbReference type="NCBI Taxonomy" id="228955"/>
    <lineage>
        <taxon>Bacteria</taxon>
        <taxon>Pseudomonadati</taxon>
        <taxon>Bacteroidota</taxon>
        <taxon>Flavobacteriia</taxon>
        <taxon>Flavobacteriales</taxon>
        <taxon>Flavobacteriaceae</taxon>
        <taxon>Arenibacter</taxon>
    </lineage>
</organism>
<evidence type="ECO:0000313" key="2">
    <source>
        <dbReference type="Proteomes" id="UP000634668"/>
    </source>
</evidence>
<proteinExistence type="predicted"/>
<dbReference type="SUPFAM" id="SSF55486">
    <property type="entry name" value="Metalloproteases ('zincins'), catalytic domain"/>
    <property type="match status" value="1"/>
</dbReference>
<gene>
    <name evidence="1" type="ORF">GCM10007383_31040</name>
</gene>
<dbReference type="Proteomes" id="UP000634668">
    <property type="component" value="Unassembled WGS sequence"/>
</dbReference>
<reference evidence="1" key="1">
    <citation type="journal article" date="2014" name="Int. J. Syst. Evol. Microbiol.">
        <title>Complete genome sequence of Corynebacterium casei LMG S-19264T (=DSM 44701T), isolated from a smear-ripened cheese.</title>
        <authorList>
            <consortium name="US DOE Joint Genome Institute (JGI-PGF)"/>
            <person name="Walter F."/>
            <person name="Albersmeier A."/>
            <person name="Kalinowski J."/>
            <person name="Ruckert C."/>
        </authorList>
    </citation>
    <scope>NUCLEOTIDE SEQUENCE</scope>
    <source>
        <strain evidence="1">KCTC 12113</strain>
    </source>
</reference>
<reference evidence="1" key="2">
    <citation type="submission" date="2020-09" db="EMBL/GenBank/DDBJ databases">
        <authorList>
            <person name="Sun Q."/>
            <person name="Kim S."/>
        </authorList>
    </citation>
    <scope>NUCLEOTIDE SEQUENCE</scope>
    <source>
        <strain evidence="1">KCTC 12113</strain>
    </source>
</reference>
<dbReference type="Gene3D" id="3.40.390.10">
    <property type="entry name" value="Collagenase (Catalytic Domain)"/>
    <property type="match status" value="1"/>
</dbReference>
<name>A0A918J391_9FLAO</name>
<evidence type="ECO:0008006" key="3">
    <source>
        <dbReference type="Google" id="ProtNLM"/>
    </source>
</evidence>
<keyword evidence="2" id="KW-1185">Reference proteome</keyword>
<evidence type="ECO:0000313" key="1">
    <source>
        <dbReference type="EMBL" id="GGW44395.1"/>
    </source>
</evidence>
<dbReference type="InterPro" id="IPR024079">
    <property type="entry name" value="MetalloPept_cat_dom_sf"/>
</dbReference>
<accession>A0A918J391</accession>